<dbReference type="Gene3D" id="3.40.50.1820">
    <property type="entry name" value="alpha/beta hydrolase"/>
    <property type="match status" value="1"/>
</dbReference>
<dbReference type="InterPro" id="IPR000801">
    <property type="entry name" value="Esterase-like"/>
</dbReference>
<dbReference type="InterPro" id="IPR029058">
    <property type="entry name" value="AB_hydrolase_fold"/>
</dbReference>
<dbReference type="InterPro" id="IPR050583">
    <property type="entry name" value="Mycobacterial_A85_antigen"/>
</dbReference>
<evidence type="ECO:0000313" key="1">
    <source>
        <dbReference type="EMBL" id="GAA3664682.1"/>
    </source>
</evidence>
<proteinExistence type="predicted"/>
<sequence length="160" mass="17459">MDWTRREFGVGSRPELNVIGGASLGGLTALYTALGRPDVFPNVISLIGAVGLARYGERDWLLRQYAESPRLPLNIYQAAGLLDNDVFPGGIPPMLDANRRLQAVLREKGYPVTYHEFAGGHDWVWLADTFAQALVHLLAGPSGAHQRKPVHTEGNPCSTL</sequence>
<accession>A0ABP7BM17</accession>
<evidence type="ECO:0000313" key="2">
    <source>
        <dbReference type="Proteomes" id="UP001500902"/>
    </source>
</evidence>
<protein>
    <recommendedName>
        <fullName evidence="3">Esterase</fullName>
    </recommendedName>
</protein>
<gene>
    <name evidence="1" type="ORF">GCM10022224_031050</name>
</gene>
<dbReference type="Proteomes" id="UP001500902">
    <property type="component" value="Unassembled WGS sequence"/>
</dbReference>
<dbReference type="EMBL" id="BAAAZP010000057">
    <property type="protein sequence ID" value="GAA3664682.1"/>
    <property type="molecule type" value="Genomic_DNA"/>
</dbReference>
<comment type="caution">
    <text evidence="1">The sequence shown here is derived from an EMBL/GenBank/DDBJ whole genome shotgun (WGS) entry which is preliminary data.</text>
</comment>
<reference evidence="2" key="1">
    <citation type="journal article" date="2019" name="Int. J. Syst. Evol. Microbiol.">
        <title>The Global Catalogue of Microorganisms (GCM) 10K type strain sequencing project: providing services to taxonomists for standard genome sequencing and annotation.</title>
        <authorList>
            <consortium name="The Broad Institute Genomics Platform"/>
            <consortium name="The Broad Institute Genome Sequencing Center for Infectious Disease"/>
            <person name="Wu L."/>
            <person name="Ma J."/>
        </authorList>
    </citation>
    <scope>NUCLEOTIDE SEQUENCE [LARGE SCALE GENOMIC DNA]</scope>
    <source>
        <strain evidence="2">JCM 16904</strain>
    </source>
</reference>
<dbReference type="PANTHER" id="PTHR48098">
    <property type="entry name" value="ENTEROCHELIN ESTERASE-RELATED"/>
    <property type="match status" value="1"/>
</dbReference>
<name>A0ABP7BM17_9ACTN</name>
<dbReference type="PANTHER" id="PTHR48098:SF3">
    <property type="entry name" value="IRON(III) ENTEROBACTIN ESTERASE"/>
    <property type="match status" value="1"/>
</dbReference>
<dbReference type="Pfam" id="PF00756">
    <property type="entry name" value="Esterase"/>
    <property type="match status" value="1"/>
</dbReference>
<evidence type="ECO:0008006" key="3">
    <source>
        <dbReference type="Google" id="ProtNLM"/>
    </source>
</evidence>
<organism evidence="1 2">
    <name type="scientific">Nonomuraea antimicrobica</name>
    <dbReference type="NCBI Taxonomy" id="561173"/>
    <lineage>
        <taxon>Bacteria</taxon>
        <taxon>Bacillati</taxon>
        <taxon>Actinomycetota</taxon>
        <taxon>Actinomycetes</taxon>
        <taxon>Streptosporangiales</taxon>
        <taxon>Streptosporangiaceae</taxon>
        <taxon>Nonomuraea</taxon>
    </lineage>
</organism>
<dbReference type="SUPFAM" id="SSF53474">
    <property type="entry name" value="alpha/beta-Hydrolases"/>
    <property type="match status" value="1"/>
</dbReference>
<keyword evidence="2" id="KW-1185">Reference proteome</keyword>